<sequence length="261" mass="30513">MTIKIEEISIDNNIVSVFWNNQNFVSLEFKLQPIVDPKNYKIHGYEVLSHLVNSSGERLNSEEFFEYINDEFIKKIFLCQIRFLNENLSQFNLNISLNLPLSCLLDSSFVDEVIENTENPIIIEVTKIESIKEVNAAKRNIVKLKKQGHQFWLDDYHHDEKLKTSALQCIDWDAIKLDKSYLLYQDGLTMIGMLIPLLKFHSKKIIVEGVETSSQRVAFLHPEVFHQGYNYYYPLSLSETLDLLNFREIKETPRFETVLSA</sequence>
<dbReference type="PANTHER" id="PTHR33121:SF78">
    <property type="entry name" value="CYCLIC DI-GMP PHOSPHODIESTERASE PDEH"/>
    <property type="match status" value="1"/>
</dbReference>
<dbReference type="Pfam" id="PF00563">
    <property type="entry name" value="EAL"/>
    <property type="match status" value="1"/>
</dbReference>
<evidence type="ECO:0000313" key="2">
    <source>
        <dbReference type="EMBL" id="AMF99752.1"/>
    </source>
</evidence>
<organism evidence="2 3">
    <name type="scientific">Vibrio harveyi</name>
    <name type="common">Beneckea harveyi</name>
    <dbReference type="NCBI Taxonomy" id="669"/>
    <lineage>
        <taxon>Bacteria</taxon>
        <taxon>Pseudomonadati</taxon>
        <taxon>Pseudomonadota</taxon>
        <taxon>Gammaproteobacteria</taxon>
        <taxon>Vibrionales</taxon>
        <taxon>Vibrionaceae</taxon>
        <taxon>Vibrio</taxon>
    </lineage>
</organism>
<proteinExistence type="predicted"/>
<dbReference type="SMART" id="SM00052">
    <property type="entry name" value="EAL"/>
    <property type="match status" value="1"/>
</dbReference>
<protein>
    <submittedName>
        <fullName evidence="2">EAL domain-containing protein</fullName>
    </submittedName>
</protein>
<accession>A0ABN4L2U0</accession>
<reference evidence="2" key="1">
    <citation type="submission" date="2018-01" db="EMBL/GenBank/DDBJ databases">
        <title>FDA dAtabase for Regulatory Grade micrObial Sequences (FDA-ARGOS): Supporting development and validation of Infectious Disease Dx tests.</title>
        <authorList>
            <person name="Hoffmann M."/>
            <person name="Allard M."/>
            <person name="Evans P."/>
            <person name="Brown E."/>
            <person name="Tallon L."/>
            <person name="Sadzewicz L."/>
            <person name="Sengamalay N."/>
            <person name="Ott S."/>
            <person name="Godinez A."/>
            <person name="Nagaraj S."/>
            <person name="Vyas G."/>
            <person name="Aluvathingal J."/>
            <person name="Nadendla S."/>
            <person name="Geyer C."/>
            <person name="Sichtig H."/>
        </authorList>
    </citation>
    <scope>NUCLEOTIDE SEQUENCE</scope>
    <source>
        <strain evidence="2">FDAARGOS_107</strain>
    </source>
</reference>
<dbReference type="SUPFAM" id="SSF141868">
    <property type="entry name" value="EAL domain-like"/>
    <property type="match status" value="1"/>
</dbReference>
<feature type="domain" description="EAL" evidence="1">
    <location>
        <begin position="7"/>
        <end position="248"/>
    </location>
</feature>
<gene>
    <name evidence="2" type="ORF">AL538_18690</name>
</gene>
<dbReference type="InterPro" id="IPR050706">
    <property type="entry name" value="Cyclic-di-GMP_PDE-like"/>
</dbReference>
<dbReference type="RefSeq" id="WP_017818362.1">
    <property type="nucleotide sequence ID" value="NZ_BGNF01000010.1"/>
</dbReference>
<dbReference type="EMBL" id="CP014039">
    <property type="protein sequence ID" value="AMF99752.1"/>
    <property type="molecule type" value="Genomic_DNA"/>
</dbReference>
<name>A0ABN4L2U0_VIBHA</name>
<dbReference type="PANTHER" id="PTHR33121">
    <property type="entry name" value="CYCLIC DI-GMP PHOSPHODIESTERASE PDEF"/>
    <property type="match status" value="1"/>
</dbReference>
<evidence type="ECO:0000313" key="3">
    <source>
        <dbReference type="Proteomes" id="UP000067422"/>
    </source>
</evidence>
<dbReference type="InterPro" id="IPR001633">
    <property type="entry name" value="EAL_dom"/>
</dbReference>
<dbReference type="PROSITE" id="PS50883">
    <property type="entry name" value="EAL"/>
    <property type="match status" value="1"/>
</dbReference>
<dbReference type="InterPro" id="IPR035919">
    <property type="entry name" value="EAL_sf"/>
</dbReference>
<dbReference type="Proteomes" id="UP000067422">
    <property type="component" value="Chromosome 2"/>
</dbReference>
<dbReference type="Gene3D" id="3.20.20.450">
    <property type="entry name" value="EAL domain"/>
    <property type="match status" value="1"/>
</dbReference>
<keyword evidence="3" id="KW-1185">Reference proteome</keyword>
<evidence type="ECO:0000259" key="1">
    <source>
        <dbReference type="PROSITE" id="PS50883"/>
    </source>
</evidence>